<dbReference type="Gene3D" id="3.30.1330.120">
    <property type="entry name" value="2-methylcitrate dehydratase PrpD"/>
    <property type="match status" value="1"/>
</dbReference>
<dbReference type="InterPro" id="IPR042183">
    <property type="entry name" value="MmgE/PrpD_sf_1"/>
</dbReference>
<comment type="similarity">
    <text evidence="1">Belongs to the PrpD family.</text>
</comment>
<dbReference type="InterPro" id="IPR045336">
    <property type="entry name" value="MmgE_PrpD_N"/>
</dbReference>
<name>A0ABS3Z999_9GAMM</name>
<comment type="caution">
    <text evidence="4">The sequence shown here is derived from an EMBL/GenBank/DDBJ whole genome shotgun (WGS) entry which is preliminary data.</text>
</comment>
<dbReference type="Proteomes" id="UP000810171">
    <property type="component" value="Unassembled WGS sequence"/>
</dbReference>
<feature type="domain" description="MmgE/PrpD C-terminal" evidence="3">
    <location>
        <begin position="252"/>
        <end position="418"/>
    </location>
</feature>
<dbReference type="InterPro" id="IPR045337">
    <property type="entry name" value="MmgE_PrpD_C"/>
</dbReference>
<accession>A0ABS3Z999</accession>
<dbReference type="PANTHER" id="PTHR16943:SF8">
    <property type="entry name" value="2-METHYLCITRATE DEHYDRATASE"/>
    <property type="match status" value="1"/>
</dbReference>
<organism evidence="4 5">
    <name type="scientific">Marinobacterium alkalitolerans</name>
    <dbReference type="NCBI Taxonomy" id="1542925"/>
    <lineage>
        <taxon>Bacteria</taxon>
        <taxon>Pseudomonadati</taxon>
        <taxon>Pseudomonadota</taxon>
        <taxon>Gammaproteobacteria</taxon>
        <taxon>Oceanospirillales</taxon>
        <taxon>Oceanospirillaceae</taxon>
        <taxon>Marinobacterium</taxon>
    </lineage>
</organism>
<reference evidence="4 5" key="1">
    <citation type="submission" date="2020-09" db="EMBL/GenBank/DDBJ databases">
        <authorList>
            <person name="Tanuku N.R.S."/>
        </authorList>
    </citation>
    <scope>NUCLEOTIDE SEQUENCE [LARGE SCALE GENOMIC DNA]</scope>
    <source>
        <strain evidence="4 5">AK62</strain>
    </source>
</reference>
<dbReference type="SUPFAM" id="SSF103378">
    <property type="entry name" value="2-methylcitrate dehydratase PrpD"/>
    <property type="match status" value="1"/>
</dbReference>
<evidence type="ECO:0000313" key="5">
    <source>
        <dbReference type="Proteomes" id="UP000810171"/>
    </source>
</evidence>
<dbReference type="InterPro" id="IPR036148">
    <property type="entry name" value="MmgE/PrpD_sf"/>
</dbReference>
<protein>
    <submittedName>
        <fullName evidence="4">MmgE/PrpD family protein</fullName>
    </submittedName>
</protein>
<keyword evidence="5" id="KW-1185">Reference proteome</keyword>
<evidence type="ECO:0000256" key="1">
    <source>
        <dbReference type="ARBA" id="ARBA00006174"/>
    </source>
</evidence>
<evidence type="ECO:0000313" key="4">
    <source>
        <dbReference type="EMBL" id="MBP0048276.1"/>
    </source>
</evidence>
<evidence type="ECO:0000259" key="2">
    <source>
        <dbReference type="Pfam" id="PF03972"/>
    </source>
</evidence>
<dbReference type="PANTHER" id="PTHR16943">
    <property type="entry name" value="2-METHYLCITRATE DEHYDRATASE-RELATED"/>
    <property type="match status" value="1"/>
</dbReference>
<feature type="domain" description="MmgE/PrpD N-terminal" evidence="2">
    <location>
        <begin position="4"/>
        <end position="227"/>
    </location>
</feature>
<gene>
    <name evidence="4" type="ORF">H9C73_05975</name>
</gene>
<proteinExistence type="inferred from homology"/>
<dbReference type="EMBL" id="JACVEW010000007">
    <property type="protein sequence ID" value="MBP0048276.1"/>
    <property type="molecule type" value="Genomic_DNA"/>
</dbReference>
<dbReference type="Pfam" id="PF19305">
    <property type="entry name" value="MmgE_PrpD_C"/>
    <property type="match status" value="1"/>
</dbReference>
<dbReference type="Gene3D" id="1.10.4100.10">
    <property type="entry name" value="2-methylcitrate dehydratase PrpD"/>
    <property type="match status" value="1"/>
</dbReference>
<dbReference type="InterPro" id="IPR005656">
    <property type="entry name" value="MmgE_PrpD"/>
</dbReference>
<dbReference type="InterPro" id="IPR042188">
    <property type="entry name" value="MmgE/PrpD_sf_2"/>
</dbReference>
<dbReference type="Pfam" id="PF03972">
    <property type="entry name" value="MmgE_PrpD_N"/>
    <property type="match status" value="1"/>
</dbReference>
<sequence>MHSIHRFIHDLTPDQLPRNVIEQAERCLLDLTGVAVAGHRTRLSRILETFVTDQYPGDIPMLFSDRRASLCGSALFGAMLIDSLDAHDGQVLTKGHVGVAILPALLAAAHARSLNGQALLTSLVIGYEIATRAGIALHRTASDYHTSGAWNGIGVAAMLARLYQLSDEQTEEALGTAEFYGPRSQMMRCIDHPTMVKDGSGWGALAGVSAVLLARAGFTGAPAVTLNSESVSDIWQDLGQRWYILEQYFKAYPVCRWAQPAVEAVRSMRQTPGFSPEQVESIHVYSFHEATRLHKVLPATTEEAQYSLPFSVASALIDDAVLPEAVAETPEGLGHPLRRHLSQRVQMHETDHYNSRFPAERWAHARVVMKNGQEWISEPSIALGNPENPLSTDELIEKYRVLTDGLLEDKTRQQIQSLCMGAWELDSAQVQTLIEWLASPVRT</sequence>
<dbReference type="RefSeq" id="WP_209286898.1">
    <property type="nucleotide sequence ID" value="NZ_JACVEW010000007.1"/>
</dbReference>
<evidence type="ECO:0000259" key="3">
    <source>
        <dbReference type="Pfam" id="PF19305"/>
    </source>
</evidence>